<dbReference type="NCBIfam" id="TIGR01186">
    <property type="entry name" value="proV"/>
    <property type="match status" value="1"/>
</dbReference>
<dbReference type="PANTHER" id="PTHR43117:SF4">
    <property type="entry name" value="OSMOPROTECTANT IMPORT ATP-BINDING PROTEIN OSMV"/>
    <property type="match status" value="1"/>
</dbReference>
<dbReference type="PROSITE" id="PS51371">
    <property type="entry name" value="CBS"/>
    <property type="match status" value="1"/>
</dbReference>
<dbReference type="SMART" id="SM00116">
    <property type="entry name" value="CBS"/>
    <property type="match status" value="1"/>
</dbReference>
<sequence length="369" mass="40138">MIRLEGVSKRYGEQVAVQETTLAFPEGELTVLIGPSGCGKTTTLKMINRLIQPSSGRIFIGEREVTAVDPQDLRRGIGYVIQSIGLFPHMTVEENIQVVPRLLGWPKARSAARAHELLELIGLEPGRYAKSYPKELSGGQAQRVGVARALAVDPPVLLMDEPFGAVDPLTRERLQDEFLRLQGELKKTIVMVTHDIDEAIKLGDRVCVMNVGAVEQLGTPEEVLANPKTRFVRQFVGSDRALKRLSRLRVRELMRPAAALELSASAKDAEAALARQRTVYVTRSGQLVGWLDRRAFAFDPVIERAYTEVSPNYAASEGDDVRQALSKMLSQGVAELPVVAASGELVGLLDLTGILAVTVQAAPDAAEAA</sequence>
<dbReference type="EMBL" id="CADCWP010000013">
    <property type="protein sequence ID" value="CAA9555653.1"/>
    <property type="molecule type" value="Genomic_DNA"/>
</dbReference>
<protein>
    <submittedName>
        <fullName evidence="9">Osmoprotectant ABC transporter ATP-binding subunit YehX</fullName>
    </submittedName>
</protein>
<feature type="domain" description="ABC transporter" evidence="7">
    <location>
        <begin position="2"/>
        <end position="236"/>
    </location>
</feature>
<evidence type="ECO:0000256" key="6">
    <source>
        <dbReference type="PROSITE-ProRule" id="PRU00703"/>
    </source>
</evidence>
<dbReference type="InterPro" id="IPR003439">
    <property type="entry name" value="ABC_transporter-like_ATP-bd"/>
</dbReference>
<dbReference type="SMART" id="SM00382">
    <property type="entry name" value="AAA"/>
    <property type="match status" value="1"/>
</dbReference>
<evidence type="ECO:0000259" key="8">
    <source>
        <dbReference type="PROSITE" id="PS51371"/>
    </source>
</evidence>
<evidence type="ECO:0000256" key="1">
    <source>
        <dbReference type="ARBA" id="ARBA00005417"/>
    </source>
</evidence>
<dbReference type="GO" id="GO:0031460">
    <property type="term" value="P:glycine betaine transport"/>
    <property type="evidence" value="ECO:0007669"/>
    <property type="project" value="InterPro"/>
</dbReference>
<dbReference type="Gene3D" id="3.10.580.10">
    <property type="entry name" value="CBS-domain"/>
    <property type="match status" value="1"/>
</dbReference>
<organism evidence="9">
    <name type="scientific">uncultured Truepera sp</name>
    <dbReference type="NCBI Taxonomy" id="543023"/>
    <lineage>
        <taxon>Bacteria</taxon>
        <taxon>Thermotogati</taxon>
        <taxon>Deinococcota</taxon>
        <taxon>Deinococci</taxon>
        <taxon>Trueperales</taxon>
        <taxon>Trueperaceae</taxon>
        <taxon>Truepera</taxon>
        <taxon>environmental samples</taxon>
    </lineage>
</organism>
<evidence type="ECO:0000256" key="3">
    <source>
        <dbReference type="ARBA" id="ARBA00022737"/>
    </source>
</evidence>
<dbReference type="Pfam" id="PF00571">
    <property type="entry name" value="CBS"/>
    <property type="match status" value="1"/>
</dbReference>
<gene>
    <name evidence="9" type="ORF">AVDCRST_MAG86-367</name>
</gene>
<evidence type="ECO:0000256" key="4">
    <source>
        <dbReference type="ARBA" id="ARBA00022741"/>
    </source>
</evidence>
<keyword evidence="4" id="KW-0547">Nucleotide-binding</keyword>
<dbReference type="SUPFAM" id="SSF52540">
    <property type="entry name" value="P-loop containing nucleoside triphosphate hydrolases"/>
    <property type="match status" value="1"/>
</dbReference>
<dbReference type="Pfam" id="PF00005">
    <property type="entry name" value="ABC_tran"/>
    <property type="match status" value="1"/>
</dbReference>
<evidence type="ECO:0000256" key="2">
    <source>
        <dbReference type="ARBA" id="ARBA00022448"/>
    </source>
</evidence>
<dbReference type="PROSITE" id="PS00211">
    <property type="entry name" value="ABC_TRANSPORTER_1"/>
    <property type="match status" value="1"/>
</dbReference>
<keyword evidence="6" id="KW-0129">CBS domain</keyword>
<dbReference type="InterPro" id="IPR003593">
    <property type="entry name" value="AAA+_ATPase"/>
</dbReference>
<dbReference type="AlphaFoldDB" id="A0A6J4UT09"/>
<dbReference type="GO" id="GO:0016887">
    <property type="term" value="F:ATP hydrolysis activity"/>
    <property type="evidence" value="ECO:0007669"/>
    <property type="project" value="InterPro"/>
</dbReference>
<dbReference type="Gene3D" id="3.40.50.300">
    <property type="entry name" value="P-loop containing nucleotide triphosphate hydrolases"/>
    <property type="match status" value="1"/>
</dbReference>
<keyword evidence="3" id="KW-0677">Repeat</keyword>
<evidence type="ECO:0000259" key="7">
    <source>
        <dbReference type="PROSITE" id="PS50893"/>
    </source>
</evidence>
<keyword evidence="5 9" id="KW-0067">ATP-binding</keyword>
<reference evidence="9" key="1">
    <citation type="submission" date="2020-02" db="EMBL/GenBank/DDBJ databases">
        <authorList>
            <person name="Meier V. D."/>
        </authorList>
    </citation>
    <scope>NUCLEOTIDE SEQUENCE</scope>
    <source>
        <strain evidence="9">AVDCRST_MAG86</strain>
    </source>
</reference>
<accession>A0A6J4UT09</accession>
<dbReference type="GO" id="GO:0016020">
    <property type="term" value="C:membrane"/>
    <property type="evidence" value="ECO:0007669"/>
    <property type="project" value="InterPro"/>
</dbReference>
<evidence type="ECO:0000256" key="5">
    <source>
        <dbReference type="ARBA" id="ARBA00022840"/>
    </source>
</evidence>
<proteinExistence type="inferred from homology"/>
<evidence type="ECO:0000313" key="9">
    <source>
        <dbReference type="EMBL" id="CAA9555653.1"/>
    </source>
</evidence>
<feature type="domain" description="CBS" evidence="8">
    <location>
        <begin position="306"/>
        <end position="367"/>
    </location>
</feature>
<dbReference type="PANTHER" id="PTHR43117">
    <property type="entry name" value="OSMOPROTECTANT IMPORT ATP-BINDING PROTEIN OSMV"/>
    <property type="match status" value="1"/>
</dbReference>
<dbReference type="GO" id="GO:0005524">
    <property type="term" value="F:ATP binding"/>
    <property type="evidence" value="ECO:0007669"/>
    <property type="project" value="UniProtKB-KW"/>
</dbReference>
<dbReference type="InterPro" id="IPR017871">
    <property type="entry name" value="ABC_transporter-like_CS"/>
</dbReference>
<keyword evidence="2" id="KW-0813">Transport</keyword>
<dbReference type="PROSITE" id="PS50893">
    <property type="entry name" value="ABC_TRANSPORTER_2"/>
    <property type="match status" value="1"/>
</dbReference>
<dbReference type="InterPro" id="IPR046342">
    <property type="entry name" value="CBS_dom_sf"/>
</dbReference>
<dbReference type="InterPro" id="IPR000644">
    <property type="entry name" value="CBS_dom"/>
</dbReference>
<dbReference type="SUPFAM" id="SSF54631">
    <property type="entry name" value="CBS-domain pair"/>
    <property type="match status" value="1"/>
</dbReference>
<dbReference type="InterPro" id="IPR005892">
    <property type="entry name" value="Gly-betaine_transp_ATP-bd"/>
</dbReference>
<comment type="similarity">
    <text evidence="1">Belongs to the ABC transporter superfamily.</text>
</comment>
<dbReference type="FunFam" id="3.40.50.300:FF:000425">
    <property type="entry name" value="Probable ABC transporter, ATP-binding subunit"/>
    <property type="match status" value="1"/>
</dbReference>
<name>A0A6J4UT09_9DEIN</name>
<dbReference type="InterPro" id="IPR027417">
    <property type="entry name" value="P-loop_NTPase"/>
</dbReference>